<name>A0ABQ1LH55_9PROT</name>
<accession>A0ABQ1LH55</accession>
<keyword evidence="2" id="KW-0503">Monooxygenase</keyword>
<dbReference type="Gene3D" id="3.30.70.100">
    <property type="match status" value="1"/>
</dbReference>
<dbReference type="Proteomes" id="UP000637769">
    <property type="component" value="Unassembled WGS sequence"/>
</dbReference>
<protein>
    <submittedName>
        <fullName evidence="2">Antibiotic biosynthesis monooxygenase</fullName>
    </submittedName>
</protein>
<dbReference type="InterPro" id="IPR007138">
    <property type="entry name" value="ABM_dom"/>
</dbReference>
<reference evidence="3" key="1">
    <citation type="journal article" date="2019" name="Int. J. Syst. Evol. Microbiol.">
        <title>The Global Catalogue of Microorganisms (GCM) 10K type strain sequencing project: providing services to taxonomists for standard genome sequencing and annotation.</title>
        <authorList>
            <consortium name="The Broad Institute Genomics Platform"/>
            <consortium name="The Broad Institute Genome Sequencing Center for Infectious Disease"/>
            <person name="Wu L."/>
            <person name="Ma J."/>
        </authorList>
    </citation>
    <scope>NUCLEOTIDE SEQUENCE [LARGE SCALE GENOMIC DNA]</scope>
    <source>
        <strain evidence="3">CCM 7132</strain>
    </source>
</reference>
<feature type="domain" description="ABM" evidence="1">
    <location>
        <begin position="3"/>
        <end position="95"/>
    </location>
</feature>
<dbReference type="EMBL" id="BMCH01000001">
    <property type="protein sequence ID" value="GGC22659.1"/>
    <property type="molecule type" value="Genomic_DNA"/>
</dbReference>
<dbReference type="RefSeq" id="WP_188425168.1">
    <property type="nucleotide sequence ID" value="NZ_BMCH01000001.1"/>
</dbReference>
<keyword evidence="2" id="KW-0560">Oxidoreductase</keyword>
<dbReference type="PANTHER" id="PTHR33336">
    <property type="entry name" value="QUINOL MONOOXYGENASE YGIN-RELATED"/>
    <property type="match status" value="1"/>
</dbReference>
<dbReference type="SUPFAM" id="SSF54909">
    <property type="entry name" value="Dimeric alpha+beta barrel"/>
    <property type="match status" value="1"/>
</dbReference>
<dbReference type="InterPro" id="IPR050744">
    <property type="entry name" value="AI-2_Isomerase_LsrG"/>
</dbReference>
<evidence type="ECO:0000313" key="3">
    <source>
        <dbReference type="Proteomes" id="UP000637769"/>
    </source>
</evidence>
<evidence type="ECO:0000259" key="1">
    <source>
        <dbReference type="PROSITE" id="PS51725"/>
    </source>
</evidence>
<dbReference type="PANTHER" id="PTHR33336:SF1">
    <property type="entry name" value="(4S)-4-HYDROXY-5-PHOSPHONOOXYPENTANE-2,3-DIONE ISOMERASE"/>
    <property type="match status" value="1"/>
</dbReference>
<dbReference type="Pfam" id="PF03992">
    <property type="entry name" value="ABM"/>
    <property type="match status" value="1"/>
</dbReference>
<dbReference type="PROSITE" id="PS51725">
    <property type="entry name" value="ABM"/>
    <property type="match status" value="1"/>
</dbReference>
<organism evidence="2 3">
    <name type="scientific">Asaia siamensis</name>
    <dbReference type="NCBI Taxonomy" id="110479"/>
    <lineage>
        <taxon>Bacteria</taxon>
        <taxon>Pseudomonadati</taxon>
        <taxon>Pseudomonadota</taxon>
        <taxon>Alphaproteobacteria</taxon>
        <taxon>Acetobacterales</taxon>
        <taxon>Acetobacteraceae</taxon>
        <taxon>Asaia</taxon>
    </lineage>
</organism>
<dbReference type="GO" id="GO:0004497">
    <property type="term" value="F:monooxygenase activity"/>
    <property type="evidence" value="ECO:0007669"/>
    <property type="project" value="UniProtKB-KW"/>
</dbReference>
<comment type="caution">
    <text evidence="2">The sequence shown here is derived from an EMBL/GenBank/DDBJ whole genome shotgun (WGS) entry which is preliminary data.</text>
</comment>
<evidence type="ECO:0000313" key="2">
    <source>
        <dbReference type="EMBL" id="GGC22659.1"/>
    </source>
</evidence>
<gene>
    <name evidence="2" type="ORF">GCM10007207_04880</name>
</gene>
<proteinExistence type="predicted"/>
<keyword evidence="3" id="KW-1185">Reference proteome</keyword>
<sequence>MTYHVVVQFDVPSDKRDAFISAGLFDANDSLKKEPDTLRFELIRDENNRNRFYLDEVYTNEEAFIQHSKNETVARFYELVDSYAFGPVFLFKGYRVEG</sequence>
<dbReference type="InterPro" id="IPR011008">
    <property type="entry name" value="Dimeric_a/b-barrel"/>
</dbReference>